<name>A0A915HXQ2_ROMCU</name>
<evidence type="ECO:0000313" key="2">
    <source>
        <dbReference type="Proteomes" id="UP000887565"/>
    </source>
</evidence>
<organism evidence="2 3">
    <name type="scientific">Romanomermis culicivorax</name>
    <name type="common">Nematode worm</name>
    <dbReference type="NCBI Taxonomy" id="13658"/>
    <lineage>
        <taxon>Eukaryota</taxon>
        <taxon>Metazoa</taxon>
        <taxon>Ecdysozoa</taxon>
        <taxon>Nematoda</taxon>
        <taxon>Enoplea</taxon>
        <taxon>Dorylaimia</taxon>
        <taxon>Mermithida</taxon>
        <taxon>Mermithoidea</taxon>
        <taxon>Mermithidae</taxon>
        <taxon>Romanomermis</taxon>
    </lineage>
</organism>
<dbReference type="WBParaSite" id="nRc.2.0.1.t06664-RA">
    <property type="protein sequence ID" value="nRc.2.0.1.t06664-RA"/>
    <property type="gene ID" value="nRc.2.0.1.g06664"/>
</dbReference>
<feature type="compositionally biased region" description="Low complexity" evidence="1">
    <location>
        <begin position="107"/>
        <end position="123"/>
    </location>
</feature>
<protein>
    <submittedName>
        <fullName evidence="3">Uncharacterized protein</fullName>
    </submittedName>
</protein>
<reference evidence="3" key="1">
    <citation type="submission" date="2022-11" db="UniProtKB">
        <authorList>
            <consortium name="WormBaseParasite"/>
        </authorList>
    </citation>
    <scope>IDENTIFICATION</scope>
</reference>
<accession>A0A915HXQ2</accession>
<evidence type="ECO:0000256" key="1">
    <source>
        <dbReference type="SAM" id="MobiDB-lite"/>
    </source>
</evidence>
<dbReference type="AlphaFoldDB" id="A0A915HXQ2"/>
<evidence type="ECO:0000313" key="3">
    <source>
        <dbReference type="WBParaSite" id="nRc.2.0.1.t06664-RA"/>
    </source>
</evidence>
<feature type="region of interest" description="Disordered" evidence="1">
    <location>
        <begin position="83"/>
        <end position="135"/>
    </location>
</feature>
<dbReference type="Proteomes" id="UP000887565">
    <property type="component" value="Unplaced"/>
</dbReference>
<sequence>MKKSSNERKKRKENWKNGEGTESLEAERRHWDIINMMIDWTPNITQYDDTSATTISSTAISSFAIPAGQPQYYHQFLVPPGLQMPPPGMIPPIRNAQGEERMEIPRTSMGTQPPQGPPSTGNPDYISPLKREHSI</sequence>
<proteinExistence type="predicted"/>
<feature type="region of interest" description="Disordered" evidence="1">
    <location>
        <begin position="1"/>
        <end position="26"/>
    </location>
</feature>
<keyword evidence="2" id="KW-1185">Reference proteome</keyword>